<reference evidence="2" key="2">
    <citation type="submission" date="2020-12" db="EMBL/GenBank/DDBJ databases">
        <title>New Spironucleus salmonicida genome in near-complete chromosomes.</title>
        <authorList>
            <person name="Xu F."/>
            <person name="Kurt Z."/>
            <person name="Jimenez-Gonzalez A."/>
            <person name="Astvaldsson A."/>
            <person name="Andersson J.O."/>
            <person name="Svard S.G."/>
        </authorList>
    </citation>
    <scope>NUCLEOTIDE SEQUENCE</scope>
    <source>
        <strain evidence="2">ATCC 50377</strain>
    </source>
</reference>
<dbReference type="Proteomes" id="UP000018208">
    <property type="component" value="Unassembled WGS sequence"/>
</dbReference>
<dbReference type="EMBL" id="AUWU02000005">
    <property type="protein sequence ID" value="KAH0573253.1"/>
    <property type="molecule type" value="Genomic_DNA"/>
</dbReference>
<proteinExistence type="predicted"/>
<reference evidence="1 2" key="1">
    <citation type="journal article" date="2014" name="PLoS Genet.">
        <title>The Genome of Spironucleus salmonicida Highlights a Fish Pathogen Adapted to Fluctuating Environments.</title>
        <authorList>
            <person name="Xu F."/>
            <person name="Jerlstrom-Hultqvist J."/>
            <person name="Einarsson E."/>
            <person name="Astvaldsson A."/>
            <person name="Svard S.G."/>
            <person name="Andersson J.O."/>
        </authorList>
    </citation>
    <scope>NUCLEOTIDE SEQUENCE</scope>
    <source>
        <strain evidence="2">ATCC 50377</strain>
    </source>
</reference>
<sequence>MTVSITSPIAFLNAIRFSTIDQTQLTRMRYVPNKNVIELITQSRNSQVFIRGTLYISQEQQQSQIITNAPSKISMFTDFSEQNFDFTVPAKQLLRAVQGLANLVKFTSPLPPVFKISFPDEDSPFLSLSGAISQLNLILDRDSDIKSFYQIHTTTETVDFPYTFSPSTAKFYAVISSFALFSLIDSLNQSVKLQQTCKIIFTQDGKDMLIQTQDEAGVNVVAQMPNHQVGKSWILESVKFCDFEGVYTFSGVRAVAGMLKFCAETDAVVVLGCISGEIMFRIPVGQGDRISGQFVVVLAGIDADQ</sequence>
<organism evidence="1">
    <name type="scientific">Spironucleus salmonicida</name>
    <dbReference type="NCBI Taxonomy" id="348837"/>
    <lineage>
        <taxon>Eukaryota</taxon>
        <taxon>Metamonada</taxon>
        <taxon>Diplomonadida</taxon>
        <taxon>Hexamitidae</taxon>
        <taxon>Hexamitinae</taxon>
        <taxon>Spironucleus</taxon>
    </lineage>
</organism>
<evidence type="ECO:0000313" key="1">
    <source>
        <dbReference type="EMBL" id="EST41751.1"/>
    </source>
</evidence>
<gene>
    <name evidence="1" type="ORF">SS50377_18584</name>
    <name evidence="2" type="ORF">SS50377_25373</name>
</gene>
<accession>V6LDK6</accession>
<name>V6LDK6_9EUKA</name>
<protein>
    <submittedName>
        <fullName evidence="1">Uncharacterized protein</fullName>
    </submittedName>
</protein>
<dbReference type="VEuPathDB" id="GiardiaDB:SS50377_25373"/>
<keyword evidence="3" id="KW-1185">Reference proteome</keyword>
<evidence type="ECO:0000313" key="3">
    <source>
        <dbReference type="Proteomes" id="UP000018208"/>
    </source>
</evidence>
<evidence type="ECO:0000313" key="2">
    <source>
        <dbReference type="EMBL" id="KAH0573253.1"/>
    </source>
</evidence>
<dbReference type="AlphaFoldDB" id="V6LDK6"/>
<dbReference type="EMBL" id="KI546167">
    <property type="protein sequence ID" value="EST41751.1"/>
    <property type="molecule type" value="Genomic_DNA"/>
</dbReference>